<dbReference type="GO" id="GO:0016887">
    <property type="term" value="F:ATP hydrolysis activity"/>
    <property type="evidence" value="ECO:0007669"/>
    <property type="project" value="InterPro"/>
</dbReference>
<dbReference type="Pfam" id="PF00005">
    <property type="entry name" value="ABC_tran"/>
    <property type="match status" value="1"/>
</dbReference>
<protein>
    <recommendedName>
        <fullName evidence="2">ABC transporter domain-containing protein</fullName>
    </recommendedName>
</protein>
<dbReference type="InterPro" id="IPR050153">
    <property type="entry name" value="Metal_Ion_Import_ABC"/>
</dbReference>
<dbReference type="InterPro" id="IPR003439">
    <property type="entry name" value="ABC_transporter-like_ATP-bd"/>
</dbReference>
<reference evidence="3" key="1">
    <citation type="journal article" date="2014" name="Front. Microbiol.">
        <title>High frequency of phylogenetically diverse reductive dehalogenase-homologous genes in deep subseafloor sedimentary metagenomes.</title>
        <authorList>
            <person name="Kawai M."/>
            <person name="Futagami T."/>
            <person name="Toyoda A."/>
            <person name="Takaki Y."/>
            <person name="Nishi S."/>
            <person name="Hori S."/>
            <person name="Arai W."/>
            <person name="Tsubouchi T."/>
            <person name="Morono Y."/>
            <person name="Uchiyama I."/>
            <person name="Ito T."/>
            <person name="Fujiyama A."/>
            <person name="Inagaki F."/>
            <person name="Takami H."/>
        </authorList>
    </citation>
    <scope>NUCLEOTIDE SEQUENCE</scope>
    <source>
        <strain evidence="3">Expedition CK06-06</strain>
    </source>
</reference>
<dbReference type="InterPro" id="IPR027417">
    <property type="entry name" value="P-loop_NTPase"/>
</dbReference>
<accession>X1EJ08</accession>
<dbReference type="SUPFAM" id="SSF52540">
    <property type="entry name" value="P-loop containing nucleoside triphosphate hydrolases"/>
    <property type="match status" value="1"/>
</dbReference>
<feature type="non-terminal residue" evidence="3">
    <location>
        <position position="144"/>
    </location>
</feature>
<sequence>MSSKSTKDIIICLKDVNVVYGDLAALYDINLDVHKGDFIGICGPNGSGKTTLLKTMIGLIEPITGYVSLFGKDVKDNIPKETRFRFGYVPQITDIDRNFPALVKDVVEMGRYAKAGLVKSLTKEDKEKAMNALEIVEMDYAADR</sequence>
<dbReference type="GO" id="GO:0005524">
    <property type="term" value="F:ATP binding"/>
    <property type="evidence" value="ECO:0007669"/>
    <property type="project" value="InterPro"/>
</dbReference>
<evidence type="ECO:0000259" key="2">
    <source>
        <dbReference type="Pfam" id="PF00005"/>
    </source>
</evidence>
<evidence type="ECO:0000256" key="1">
    <source>
        <dbReference type="ARBA" id="ARBA00022448"/>
    </source>
</evidence>
<keyword evidence="1" id="KW-0813">Transport</keyword>
<dbReference type="Gene3D" id="3.40.50.300">
    <property type="entry name" value="P-loop containing nucleotide triphosphate hydrolases"/>
    <property type="match status" value="1"/>
</dbReference>
<comment type="caution">
    <text evidence="3">The sequence shown here is derived from an EMBL/GenBank/DDBJ whole genome shotgun (WGS) entry which is preliminary data.</text>
</comment>
<feature type="domain" description="ABC transporter" evidence="2">
    <location>
        <begin position="27"/>
        <end position="139"/>
    </location>
</feature>
<dbReference type="EMBL" id="BARU01013037">
    <property type="protein sequence ID" value="GAH32572.1"/>
    <property type="molecule type" value="Genomic_DNA"/>
</dbReference>
<dbReference type="PANTHER" id="PTHR42734">
    <property type="entry name" value="METAL TRANSPORT SYSTEM ATP-BINDING PROTEIN TM_0124-RELATED"/>
    <property type="match status" value="1"/>
</dbReference>
<dbReference type="AlphaFoldDB" id="X1EJ08"/>
<gene>
    <name evidence="3" type="ORF">S03H2_23760</name>
</gene>
<name>X1EJ08_9ZZZZ</name>
<proteinExistence type="predicted"/>
<organism evidence="3">
    <name type="scientific">marine sediment metagenome</name>
    <dbReference type="NCBI Taxonomy" id="412755"/>
    <lineage>
        <taxon>unclassified sequences</taxon>
        <taxon>metagenomes</taxon>
        <taxon>ecological metagenomes</taxon>
    </lineage>
</organism>
<evidence type="ECO:0000313" key="3">
    <source>
        <dbReference type="EMBL" id="GAH32572.1"/>
    </source>
</evidence>